<evidence type="ECO:0000313" key="13">
    <source>
        <dbReference type="EMBL" id="KAF9672407.1"/>
    </source>
</evidence>
<protein>
    <recommendedName>
        <fullName evidence="12">Homeobox domain-containing protein</fullName>
    </recommendedName>
</protein>
<dbReference type="GO" id="GO:0003677">
    <property type="term" value="F:DNA binding"/>
    <property type="evidence" value="ECO:0007669"/>
    <property type="project" value="UniProtKB-UniRule"/>
</dbReference>
<dbReference type="OrthoDB" id="1935198at2759"/>
<gene>
    <name evidence="13" type="ORF">SADUNF_Sadunf11G0038500</name>
</gene>
<dbReference type="FunFam" id="1.10.10.60:FF:000118">
    <property type="entry name" value="WUSCHEL-related homeobox 11"/>
    <property type="match status" value="1"/>
</dbReference>
<reference evidence="13 14" key="1">
    <citation type="submission" date="2020-10" db="EMBL/GenBank/DDBJ databases">
        <title>Plant Genome Project.</title>
        <authorList>
            <person name="Zhang R.-G."/>
        </authorList>
    </citation>
    <scope>NUCLEOTIDE SEQUENCE [LARGE SCALE GENOMIC DNA]</scope>
    <source>
        <strain evidence="13">FAFU-HL-1</strain>
        <tissue evidence="13">Leaf</tissue>
    </source>
</reference>
<comment type="subcellular location">
    <subcellularLocation>
        <location evidence="1 9 10">Nucleus</location>
    </subcellularLocation>
</comment>
<evidence type="ECO:0000256" key="9">
    <source>
        <dbReference type="PROSITE-ProRule" id="PRU00108"/>
    </source>
</evidence>
<evidence type="ECO:0000256" key="8">
    <source>
        <dbReference type="ARBA" id="ARBA00024040"/>
    </source>
</evidence>
<dbReference type="GO" id="GO:0005634">
    <property type="term" value="C:nucleus"/>
    <property type="evidence" value="ECO:0007669"/>
    <property type="project" value="UniProtKB-SubCell"/>
</dbReference>
<accession>A0A835JJJ7</accession>
<dbReference type="PANTHER" id="PTHR47288">
    <property type="entry name" value="WUSCHEL-RELATED HOMEOBOX 9"/>
    <property type="match status" value="1"/>
</dbReference>
<dbReference type="PANTHER" id="PTHR47288:SF1">
    <property type="entry name" value="WUSCHEL-RELATED HOMEOBOX 9"/>
    <property type="match status" value="1"/>
</dbReference>
<keyword evidence="2" id="KW-0217">Developmental protein</keyword>
<feature type="region of interest" description="Disordered" evidence="11">
    <location>
        <begin position="118"/>
        <end position="178"/>
    </location>
</feature>
<evidence type="ECO:0000256" key="7">
    <source>
        <dbReference type="ARBA" id="ARBA00023242"/>
    </source>
</evidence>
<feature type="domain" description="Homeobox" evidence="12">
    <location>
        <begin position="53"/>
        <end position="118"/>
    </location>
</feature>
<name>A0A835JJJ7_9ROSI</name>
<dbReference type="InterPro" id="IPR044557">
    <property type="entry name" value="WOX8/9-like"/>
</dbReference>
<dbReference type="PROSITE" id="PS50071">
    <property type="entry name" value="HOMEOBOX_2"/>
    <property type="match status" value="1"/>
</dbReference>
<comment type="caution">
    <text evidence="13">The sequence shown here is derived from an EMBL/GenBank/DDBJ whole genome shotgun (WGS) entry which is preliminary data.</text>
</comment>
<evidence type="ECO:0000256" key="11">
    <source>
        <dbReference type="SAM" id="MobiDB-lite"/>
    </source>
</evidence>
<comment type="similarity">
    <text evidence="8">Belongs to the WUS homeobox family.</text>
</comment>
<evidence type="ECO:0000256" key="1">
    <source>
        <dbReference type="ARBA" id="ARBA00004123"/>
    </source>
</evidence>
<evidence type="ECO:0000256" key="6">
    <source>
        <dbReference type="ARBA" id="ARBA00023163"/>
    </source>
</evidence>
<dbReference type="SUPFAM" id="SSF46689">
    <property type="entry name" value="Homeodomain-like"/>
    <property type="match status" value="1"/>
</dbReference>
<feature type="compositionally biased region" description="Low complexity" evidence="11">
    <location>
        <begin position="129"/>
        <end position="156"/>
    </location>
</feature>
<keyword evidence="6" id="KW-0804">Transcription</keyword>
<evidence type="ECO:0000256" key="5">
    <source>
        <dbReference type="ARBA" id="ARBA00023155"/>
    </source>
</evidence>
<evidence type="ECO:0000256" key="10">
    <source>
        <dbReference type="RuleBase" id="RU000682"/>
    </source>
</evidence>
<keyword evidence="3" id="KW-0805">Transcription regulation</keyword>
<keyword evidence="4 9" id="KW-0238">DNA-binding</keyword>
<dbReference type="Proteomes" id="UP000657918">
    <property type="component" value="Chromosome 11"/>
</dbReference>
<evidence type="ECO:0000256" key="4">
    <source>
        <dbReference type="ARBA" id="ARBA00023125"/>
    </source>
</evidence>
<evidence type="ECO:0000259" key="12">
    <source>
        <dbReference type="PROSITE" id="PS50071"/>
    </source>
</evidence>
<sequence>MASSNRHWPSLFKSKPCNPHHHQWQHDINPSSLMSTGCHRNPYASVPGCEERSPEPKPRWNPKPEQIRILEAIFNSGMVNPPRDEIRKIRAQLQEYGQVGDANVFYWFQNRKSRSKHKLRNFSKQQQITPPTTKPVTTTLTAPSSLSSSSERSSPKVSKRTLSLSSPTYIDSSNSPTSSVRQTYFQAQNEFVSEPFFFPVQQTGGETVAFTQGFCFSELSNMVHVQDHTAGPCTSLLLNEITNSSASKKANHEDKNRKMQPQLSYTATSQVTHSIDLAPLPLSDNTSTVSIQSTINQVQGPGESGVTARSTVFINDVAFEVAMGPFNVREAFGDDILLIHSSGQPVLTNEWGITLESLQHGALYYLVPLYTSEQVSFCKTNFMIKIFYDEITIYWFTRILLTDWHYIKTYIEVWKLSSEEMGNCCGSVLVILFSISLFRKA</sequence>
<dbReference type="GO" id="GO:0003700">
    <property type="term" value="F:DNA-binding transcription factor activity"/>
    <property type="evidence" value="ECO:0007669"/>
    <property type="project" value="InterPro"/>
</dbReference>
<dbReference type="AlphaFoldDB" id="A0A835JJJ7"/>
<feature type="DNA-binding region" description="Homeobox" evidence="9">
    <location>
        <begin position="55"/>
        <end position="119"/>
    </location>
</feature>
<dbReference type="GO" id="GO:0048731">
    <property type="term" value="P:system development"/>
    <property type="evidence" value="ECO:0007669"/>
    <property type="project" value="UniProtKB-ARBA"/>
</dbReference>
<organism evidence="13 14">
    <name type="scientific">Salix dunnii</name>
    <dbReference type="NCBI Taxonomy" id="1413687"/>
    <lineage>
        <taxon>Eukaryota</taxon>
        <taxon>Viridiplantae</taxon>
        <taxon>Streptophyta</taxon>
        <taxon>Embryophyta</taxon>
        <taxon>Tracheophyta</taxon>
        <taxon>Spermatophyta</taxon>
        <taxon>Magnoliopsida</taxon>
        <taxon>eudicotyledons</taxon>
        <taxon>Gunneridae</taxon>
        <taxon>Pentapetalae</taxon>
        <taxon>rosids</taxon>
        <taxon>fabids</taxon>
        <taxon>Malpighiales</taxon>
        <taxon>Salicaceae</taxon>
        <taxon>Saliceae</taxon>
        <taxon>Salix</taxon>
    </lineage>
</organism>
<dbReference type="Gene3D" id="1.10.10.60">
    <property type="entry name" value="Homeodomain-like"/>
    <property type="match status" value="1"/>
</dbReference>
<evidence type="ECO:0000256" key="3">
    <source>
        <dbReference type="ARBA" id="ARBA00023015"/>
    </source>
</evidence>
<proteinExistence type="inferred from homology"/>
<dbReference type="EMBL" id="JADGMS010000011">
    <property type="protein sequence ID" value="KAF9672407.1"/>
    <property type="molecule type" value="Genomic_DNA"/>
</dbReference>
<evidence type="ECO:0000313" key="14">
    <source>
        <dbReference type="Proteomes" id="UP000657918"/>
    </source>
</evidence>
<evidence type="ECO:0000256" key="2">
    <source>
        <dbReference type="ARBA" id="ARBA00022473"/>
    </source>
</evidence>
<feature type="compositionally biased region" description="Polar residues" evidence="11">
    <location>
        <begin position="161"/>
        <end position="178"/>
    </location>
</feature>
<keyword evidence="14" id="KW-1185">Reference proteome</keyword>
<keyword evidence="5 9" id="KW-0371">Homeobox</keyword>
<keyword evidence="7 9" id="KW-0539">Nucleus</keyword>
<dbReference type="InterPro" id="IPR001356">
    <property type="entry name" value="HD"/>
</dbReference>
<dbReference type="CDD" id="cd00086">
    <property type="entry name" value="homeodomain"/>
    <property type="match status" value="1"/>
</dbReference>
<feature type="region of interest" description="Disordered" evidence="11">
    <location>
        <begin position="1"/>
        <end position="23"/>
    </location>
</feature>
<dbReference type="InterPro" id="IPR009057">
    <property type="entry name" value="Homeodomain-like_sf"/>
</dbReference>
<dbReference type="SMART" id="SM00389">
    <property type="entry name" value="HOX"/>
    <property type="match status" value="1"/>
</dbReference>
<dbReference type="GO" id="GO:0050793">
    <property type="term" value="P:regulation of developmental process"/>
    <property type="evidence" value="ECO:0007669"/>
    <property type="project" value="InterPro"/>
</dbReference>
<dbReference type="Pfam" id="PF00046">
    <property type="entry name" value="Homeodomain"/>
    <property type="match status" value="1"/>
</dbReference>